<dbReference type="Proteomes" id="UP001221142">
    <property type="component" value="Unassembled WGS sequence"/>
</dbReference>
<keyword evidence="2" id="KW-1185">Reference proteome</keyword>
<evidence type="ECO:0000313" key="1">
    <source>
        <dbReference type="EMBL" id="KAJ7651317.1"/>
    </source>
</evidence>
<dbReference type="SUPFAM" id="SSF53254">
    <property type="entry name" value="Phosphoglycerate mutase-like"/>
    <property type="match status" value="1"/>
</dbReference>
<evidence type="ECO:0000313" key="2">
    <source>
        <dbReference type="Proteomes" id="UP001221142"/>
    </source>
</evidence>
<dbReference type="AlphaFoldDB" id="A0AAD7CL55"/>
<name>A0AAD7CL55_9AGAR</name>
<proteinExistence type="predicted"/>
<dbReference type="InterPro" id="IPR029033">
    <property type="entry name" value="His_PPase_superfam"/>
</dbReference>
<gene>
    <name evidence="1" type="ORF">FB45DRAFT_1051070</name>
</gene>
<sequence>MNSSRPQLTHTGVDDMDPRIPLDLERAIFELVALSHPVHIPNLLLVASRIKTWLQPLLYRTVVVNCDPPRVDGLRSYRPELFFQIAELHRPFLDSVRNLMLADANDEEMARILSACSHVQNLYIGWPLDRSPSDASLGALNALPLRHLYCDTRYVLYQDGPFSQPSLANISHLELFDEVPEVEHWSKLVELPRLTHLCTGDYDAHFSAFALEKCEFLHVLVVTMSPRPSWDYSDVAKDSRFVMMKMLSGLVEDWQRGALHGDDYWARAEDFIAKRRAGLSRPDRSILFILHRTFLRILSRYFYGSIPNEIHIPQSSSGDQSGGMRWSDAMDMGGVVLASF</sequence>
<reference evidence="1" key="1">
    <citation type="submission" date="2023-03" db="EMBL/GenBank/DDBJ databases">
        <title>Massive genome expansion in bonnet fungi (Mycena s.s.) driven by repeated elements and novel gene families across ecological guilds.</title>
        <authorList>
            <consortium name="Lawrence Berkeley National Laboratory"/>
            <person name="Harder C.B."/>
            <person name="Miyauchi S."/>
            <person name="Viragh M."/>
            <person name="Kuo A."/>
            <person name="Thoen E."/>
            <person name="Andreopoulos B."/>
            <person name="Lu D."/>
            <person name="Skrede I."/>
            <person name="Drula E."/>
            <person name="Henrissat B."/>
            <person name="Morin E."/>
            <person name="Kohler A."/>
            <person name="Barry K."/>
            <person name="LaButti K."/>
            <person name="Morin E."/>
            <person name="Salamov A."/>
            <person name="Lipzen A."/>
            <person name="Mereny Z."/>
            <person name="Hegedus B."/>
            <person name="Baldrian P."/>
            <person name="Stursova M."/>
            <person name="Weitz H."/>
            <person name="Taylor A."/>
            <person name="Grigoriev I.V."/>
            <person name="Nagy L.G."/>
            <person name="Martin F."/>
            <person name="Kauserud H."/>
        </authorList>
    </citation>
    <scope>NUCLEOTIDE SEQUENCE</scope>
    <source>
        <strain evidence="1">9284</strain>
    </source>
</reference>
<organism evidence="1 2">
    <name type="scientific">Roridomyces roridus</name>
    <dbReference type="NCBI Taxonomy" id="1738132"/>
    <lineage>
        <taxon>Eukaryota</taxon>
        <taxon>Fungi</taxon>
        <taxon>Dikarya</taxon>
        <taxon>Basidiomycota</taxon>
        <taxon>Agaricomycotina</taxon>
        <taxon>Agaricomycetes</taxon>
        <taxon>Agaricomycetidae</taxon>
        <taxon>Agaricales</taxon>
        <taxon>Marasmiineae</taxon>
        <taxon>Mycenaceae</taxon>
        <taxon>Roridomyces</taxon>
    </lineage>
</organism>
<protein>
    <submittedName>
        <fullName evidence="1">Uncharacterized protein</fullName>
    </submittedName>
</protein>
<dbReference type="EMBL" id="JARKIF010000001">
    <property type="protein sequence ID" value="KAJ7651317.1"/>
    <property type="molecule type" value="Genomic_DNA"/>
</dbReference>
<comment type="caution">
    <text evidence="1">The sequence shown here is derived from an EMBL/GenBank/DDBJ whole genome shotgun (WGS) entry which is preliminary data.</text>
</comment>
<accession>A0AAD7CL55</accession>